<dbReference type="Proteomes" id="UP000028549">
    <property type="component" value="Unassembled WGS sequence"/>
</dbReference>
<keyword evidence="2 4" id="KW-0808">Transferase</keyword>
<comment type="function">
    <text evidence="4">Catalyzes the methylation of 5-hydroxyuridine (ho5U) to form 5-methoxyuridine (mo5U) at position 34 in tRNAs.</text>
</comment>
<dbReference type="GO" id="GO:0008171">
    <property type="term" value="F:O-methyltransferase activity"/>
    <property type="evidence" value="ECO:0007669"/>
    <property type="project" value="InterPro"/>
</dbReference>
<dbReference type="GO" id="GO:0016300">
    <property type="term" value="F:tRNA (uridine) methyltransferase activity"/>
    <property type="evidence" value="ECO:0007669"/>
    <property type="project" value="UniProtKB-UniRule"/>
</dbReference>
<evidence type="ECO:0000256" key="4">
    <source>
        <dbReference type="HAMAP-Rule" id="MF_02217"/>
    </source>
</evidence>
<feature type="binding site" evidence="4">
    <location>
        <position position="36"/>
    </location>
    <ligand>
        <name>S-adenosyl-L-methionine</name>
        <dbReference type="ChEBI" id="CHEBI:59789"/>
    </ligand>
</feature>
<dbReference type="CDD" id="cd02440">
    <property type="entry name" value="AdoMet_MTases"/>
    <property type="match status" value="1"/>
</dbReference>
<dbReference type="OrthoDB" id="9799672at2"/>
<organism evidence="5 6">
    <name type="scientific">Metabacillus indicus</name>
    <name type="common">Bacillus indicus</name>
    <dbReference type="NCBI Taxonomy" id="246786"/>
    <lineage>
        <taxon>Bacteria</taxon>
        <taxon>Bacillati</taxon>
        <taxon>Bacillota</taxon>
        <taxon>Bacilli</taxon>
        <taxon>Bacillales</taxon>
        <taxon>Bacillaceae</taxon>
        <taxon>Metabacillus</taxon>
    </lineage>
</organism>
<dbReference type="Gene3D" id="3.40.50.150">
    <property type="entry name" value="Vaccinia Virus protein VP39"/>
    <property type="match status" value="1"/>
</dbReference>
<dbReference type="GO" id="GO:0000287">
    <property type="term" value="F:magnesium ion binding"/>
    <property type="evidence" value="ECO:0007669"/>
    <property type="project" value="UniProtKB-UniRule"/>
</dbReference>
<keyword evidence="6" id="KW-1185">Reference proteome</keyword>
<feature type="binding site" evidence="4">
    <location>
        <position position="157"/>
    </location>
    <ligand>
        <name>Mg(2+)</name>
        <dbReference type="ChEBI" id="CHEBI:18420"/>
    </ligand>
</feature>
<sequence length="220" mass="25110">MENETILTYIESLLPEQDASIKKMEEYAEQNVVPIMEKTGIEVLISLLVLKQPRKILEIGTAIGYSAIRMCRALPQAEIVTAERNAERYKQASQNITENGLSDRITALHGDALQLKEQIEEKGPYDVIFIDAAKGQYMRFFEMYEPMLSEGGCIITDNVLFKGLVANEEEDMSFHRRRRALLRKIRSYNEWLMSNPSYHTAIFPVGDGMAVSIKRGEQNE</sequence>
<keyword evidence="3 4" id="KW-0949">S-adenosyl-L-methionine</keyword>
<dbReference type="HAMAP" id="MF_02217">
    <property type="entry name" value="TrmR_methyltr"/>
    <property type="match status" value="1"/>
</dbReference>
<dbReference type="RefSeq" id="WP_029566752.1">
    <property type="nucleotide sequence ID" value="NZ_JNVC02000005.1"/>
</dbReference>
<dbReference type="InterPro" id="IPR050362">
    <property type="entry name" value="Cation-dep_OMT"/>
</dbReference>
<dbReference type="EMBL" id="JNVC02000005">
    <property type="protein sequence ID" value="KEZ51805.1"/>
    <property type="molecule type" value="Genomic_DNA"/>
</dbReference>
<dbReference type="Pfam" id="PF01596">
    <property type="entry name" value="Methyltransf_3"/>
    <property type="match status" value="1"/>
</dbReference>
<comment type="caution">
    <text evidence="5">The sequence shown here is derived from an EMBL/GenBank/DDBJ whole genome shotgun (WGS) entry which is preliminary data.</text>
</comment>
<evidence type="ECO:0000313" key="5">
    <source>
        <dbReference type="EMBL" id="KEZ51805.1"/>
    </source>
</evidence>
<feature type="binding site" evidence="4">
    <location>
        <begin position="111"/>
        <end position="112"/>
    </location>
    <ligand>
        <name>S-adenosyl-L-methionine</name>
        <dbReference type="ChEBI" id="CHEBI:59789"/>
    </ligand>
</feature>
<feature type="binding site" evidence="4">
    <location>
        <position position="83"/>
    </location>
    <ligand>
        <name>S-adenosyl-L-methionine</name>
        <dbReference type="ChEBI" id="CHEBI:59789"/>
    </ligand>
</feature>
<dbReference type="InterPro" id="IPR029063">
    <property type="entry name" value="SAM-dependent_MTases_sf"/>
</dbReference>
<dbReference type="PROSITE" id="PS51682">
    <property type="entry name" value="SAM_OMT_I"/>
    <property type="match status" value="1"/>
</dbReference>
<dbReference type="EC" id="2.1.1.-" evidence="4"/>
<dbReference type="PANTHER" id="PTHR10509:SF14">
    <property type="entry name" value="CAFFEOYL-COA O-METHYLTRANSFERASE 3-RELATED"/>
    <property type="match status" value="1"/>
</dbReference>
<dbReference type="STRING" id="246786.GS18_0211860"/>
<keyword evidence="4" id="KW-0479">Metal-binding</keyword>
<keyword evidence="4" id="KW-0819">tRNA processing</keyword>
<dbReference type="GO" id="GO:0030488">
    <property type="term" value="P:tRNA methylation"/>
    <property type="evidence" value="ECO:0007669"/>
    <property type="project" value="UniProtKB-UniRule"/>
</dbReference>
<evidence type="ECO:0000256" key="1">
    <source>
        <dbReference type="ARBA" id="ARBA00022603"/>
    </source>
</evidence>
<dbReference type="InterPro" id="IPR002935">
    <property type="entry name" value="SAM_O-MeTrfase"/>
</dbReference>
<accession>A0A084GWU3</accession>
<keyword evidence="4" id="KW-0460">Magnesium</keyword>
<reference evidence="5 6" key="1">
    <citation type="journal article" date="2005" name="Int. J. Syst. Evol. Microbiol.">
        <title>Bacillus cibi sp. nov., isolated from jeotgal, a traditional Korean fermented seafood.</title>
        <authorList>
            <person name="Yoon J.H."/>
            <person name="Lee C.H."/>
            <person name="Oh T.K."/>
        </authorList>
    </citation>
    <scope>NUCLEOTIDE SEQUENCE [LARGE SCALE GENOMIC DNA]</scope>
    <source>
        <strain evidence="5 6">DSM 16189</strain>
    </source>
</reference>
<protein>
    <recommendedName>
        <fullName evidence="4">tRNA 5-hydroxyuridine methyltransferase</fullName>
        <ecNumber evidence="4">2.1.1.-</ecNumber>
    </recommendedName>
    <alternativeName>
        <fullName evidence="4">ho5U methyltransferase</fullName>
    </alternativeName>
</protein>
<comment type="subunit">
    <text evidence="4">Homodimer.</text>
</comment>
<comment type="catalytic activity">
    <reaction evidence="4">
        <text>5-hydroxyuridine(34) in tRNA + S-adenosyl-L-methionine = 5-methoxyuridine(34) in tRNA + S-adenosyl-L-homocysteine + H(+)</text>
        <dbReference type="Rhea" id="RHEA:60524"/>
        <dbReference type="Rhea" id="RHEA-COMP:13381"/>
        <dbReference type="Rhea" id="RHEA-COMP:15591"/>
        <dbReference type="ChEBI" id="CHEBI:15378"/>
        <dbReference type="ChEBI" id="CHEBI:57856"/>
        <dbReference type="ChEBI" id="CHEBI:59789"/>
        <dbReference type="ChEBI" id="CHEBI:136877"/>
        <dbReference type="ChEBI" id="CHEBI:143860"/>
    </reaction>
</comment>
<gene>
    <name evidence="4" type="primary">trmR</name>
    <name evidence="5" type="ORF">GS18_0211860</name>
</gene>
<comment type="similarity">
    <text evidence="4">Belongs to the class I-like SAM-binding methyltransferase superfamily. Cation-dependent O-methyltransferase family.</text>
</comment>
<feature type="binding site" evidence="4">
    <location>
        <position position="131"/>
    </location>
    <ligand>
        <name>S-adenosyl-L-methionine</name>
        <dbReference type="ChEBI" id="CHEBI:59789"/>
    </ligand>
</feature>
<evidence type="ECO:0000313" key="6">
    <source>
        <dbReference type="Proteomes" id="UP000028549"/>
    </source>
</evidence>
<dbReference type="AlphaFoldDB" id="A0A084GWU3"/>
<dbReference type="GO" id="GO:0008757">
    <property type="term" value="F:S-adenosylmethionine-dependent methyltransferase activity"/>
    <property type="evidence" value="ECO:0007669"/>
    <property type="project" value="TreeGrafter"/>
</dbReference>
<feature type="binding site" evidence="4">
    <location>
        <position position="131"/>
    </location>
    <ligand>
        <name>Mg(2+)</name>
        <dbReference type="ChEBI" id="CHEBI:18420"/>
    </ligand>
</feature>
<proteinExistence type="inferred from homology"/>
<dbReference type="SUPFAM" id="SSF53335">
    <property type="entry name" value="S-adenosyl-L-methionine-dependent methyltransferases"/>
    <property type="match status" value="1"/>
</dbReference>
<dbReference type="PANTHER" id="PTHR10509">
    <property type="entry name" value="O-METHYLTRANSFERASE-RELATED"/>
    <property type="match status" value="1"/>
</dbReference>
<name>A0A084GWU3_METID</name>
<keyword evidence="1 4" id="KW-0489">Methyltransferase</keyword>
<evidence type="ECO:0000256" key="2">
    <source>
        <dbReference type="ARBA" id="ARBA00022679"/>
    </source>
</evidence>
<dbReference type="InterPro" id="IPR043675">
    <property type="entry name" value="TrmR_methyltr"/>
</dbReference>
<feature type="binding site" evidence="4">
    <location>
        <position position="158"/>
    </location>
    <ligand>
        <name>Mg(2+)</name>
        <dbReference type="ChEBI" id="CHEBI:18420"/>
    </ligand>
</feature>
<feature type="binding site" evidence="4">
    <location>
        <position position="66"/>
    </location>
    <ligand>
        <name>S-adenosyl-L-methionine</name>
        <dbReference type="ChEBI" id="CHEBI:59789"/>
    </ligand>
</feature>
<evidence type="ECO:0000256" key="3">
    <source>
        <dbReference type="ARBA" id="ARBA00022691"/>
    </source>
</evidence>